<organism evidence="13 14">
    <name type="scientific">Megalurothrips usitatus</name>
    <name type="common">bean blossom thrips</name>
    <dbReference type="NCBI Taxonomy" id="439358"/>
    <lineage>
        <taxon>Eukaryota</taxon>
        <taxon>Metazoa</taxon>
        <taxon>Ecdysozoa</taxon>
        <taxon>Arthropoda</taxon>
        <taxon>Hexapoda</taxon>
        <taxon>Insecta</taxon>
        <taxon>Pterygota</taxon>
        <taxon>Neoptera</taxon>
        <taxon>Paraneoptera</taxon>
        <taxon>Thysanoptera</taxon>
        <taxon>Terebrantia</taxon>
        <taxon>Thripoidea</taxon>
        <taxon>Thripidae</taxon>
        <taxon>Megalurothrips</taxon>
    </lineage>
</organism>
<dbReference type="PANTHER" id="PTHR10127:SF780">
    <property type="entry name" value="METALLOENDOPEPTIDASE"/>
    <property type="match status" value="1"/>
</dbReference>
<reference evidence="13" key="1">
    <citation type="submission" date="2022-12" db="EMBL/GenBank/DDBJ databases">
        <title>Chromosome-level genome assembly of the bean flower thrips Megalurothrips usitatus.</title>
        <authorList>
            <person name="Ma L."/>
            <person name="Liu Q."/>
            <person name="Li H."/>
            <person name="Cai W."/>
        </authorList>
    </citation>
    <scope>NUCLEOTIDE SEQUENCE</scope>
    <source>
        <strain evidence="13">Cailab_2022a</strain>
    </source>
</reference>
<accession>A0AAV7XJ32</accession>
<dbReference type="Pfam" id="PF01400">
    <property type="entry name" value="Astacin"/>
    <property type="match status" value="1"/>
</dbReference>
<dbReference type="PROSITE" id="PS51864">
    <property type="entry name" value="ASTACIN"/>
    <property type="match status" value="1"/>
</dbReference>
<dbReference type="GO" id="GO:0004222">
    <property type="term" value="F:metalloendopeptidase activity"/>
    <property type="evidence" value="ECO:0007669"/>
    <property type="project" value="UniProtKB-UniRule"/>
</dbReference>
<dbReference type="EC" id="3.4.24.-" evidence="11"/>
<feature type="active site" evidence="10">
    <location>
        <position position="191"/>
    </location>
</feature>
<dbReference type="InterPro" id="IPR006026">
    <property type="entry name" value="Peptidase_Metallo"/>
</dbReference>
<keyword evidence="1 10" id="KW-0645">Protease</keyword>
<evidence type="ECO:0000313" key="14">
    <source>
        <dbReference type="Proteomes" id="UP001075354"/>
    </source>
</evidence>
<dbReference type="PRINTS" id="PR00480">
    <property type="entry name" value="ASTACIN"/>
</dbReference>
<keyword evidence="8" id="KW-1015">Disulfide bond</keyword>
<evidence type="ECO:0000256" key="11">
    <source>
        <dbReference type="RuleBase" id="RU361183"/>
    </source>
</evidence>
<feature type="binding site" evidence="10">
    <location>
        <position position="190"/>
    </location>
    <ligand>
        <name>Zn(2+)</name>
        <dbReference type="ChEBI" id="CHEBI:29105"/>
        <note>catalytic</note>
    </ligand>
</feature>
<dbReference type="PANTHER" id="PTHR10127">
    <property type="entry name" value="DISCOIDIN, CUB, EGF, LAMININ , AND ZINC METALLOPROTEASE DOMAIN CONTAINING"/>
    <property type="match status" value="1"/>
</dbReference>
<evidence type="ECO:0000259" key="12">
    <source>
        <dbReference type="PROSITE" id="PS51864"/>
    </source>
</evidence>
<keyword evidence="14" id="KW-1185">Reference proteome</keyword>
<keyword evidence="5 10" id="KW-0862">Zinc</keyword>
<dbReference type="AlphaFoldDB" id="A0AAV7XJ32"/>
<evidence type="ECO:0000256" key="3">
    <source>
        <dbReference type="ARBA" id="ARBA00022729"/>
    </source>
</evidence>
<feature type="chain" id="PRO_5043096396" description="Metalloendopeptidase" evidence="11">
    <location>
        <begin position="18"/>
        <end position="300"/>
    </location>
</feature>
<evidence type="ECO:0000256" key="8">
    <source>
        <dbReference type="ARBA" id="ARBA00023157"/>
    </source>
</evidence>
<evidence type="ECO:0000256" key="1">
    <source>
        <dbReference type="ARBA" id="ARBA00022670"/>
    </source>
</evidence>
<name>A0AAV7XJ32_9NEOP</name>
<dbReference type="InterPro" id="IPR034035">
    <property type="entry name" value="Astacin-like_dom"/>
</dbReference>
<comment type="caution">
    <text evidence="10">Lacks conserved residue(s) required for the propagation of feature annotation.</text>
</comment>
<feature type="binding site" evidence="10">
    <location>
        <position position="200"/>
    </location>
    <ligand>
        <name>Zn(2+)</name>
        <dbReference type="ChEBI" id="CHEBI:29105"/>
        <note>catalytic</note>
    </ligand>
</feature>
<gene>
    <name evidence="13" type="ORF">ONE63_010910</name>
</gene>
<keyword evidence="3 11" id="KW-0732">Signal</keyword>
<keyword evidence="9" id="KW-0325">Glycoprotein</keyword>
<feature type="signal peptide" evidence="11">
    <location>
        <begin position="1"/>
        <end position="17"/>
    </location>
</feature>
<dbReference type="InterPro" id="IPR024079">
    <property type="entry name" value="MetalloPept_cat_dom_sf"/>
</dbReference>
<dbReference type="Gene3D" id="3.40.390.10">
    <property type="entry name" value="Collagenase (Catalytic Domain)"/>
    <property type="match status" value="1"/>
</dbReference>
<evidence type="ECO:0000256" key="4">
    <source>
        <dbReference type="ARBA" id="ARBA00022801"/>
    </source>
</evidence>
<comment type="caution">
    <text evidence="13">The sequence shown here is derived from an EMBL/GenBank/DDBJ whole genome shotgun (WGS) entry which is preliminary data.</text>
</comment>
<dbReference type="Proteomes" id="UP001075354">
    <property type="component" value="Chromosome 9"/>
</dbReference>
<evidence type="ECO:0000256" key="6">
    <source>
        <dbReference type="ARBA" id="ARBA00023049"/>
    </source>
</evidence>
<dbReference type="SMART" id="SM00235">
    <property type="entry name" value="ZnMc"/>
    <property type="match status" value="1"/>
</dbReference>
<proteinExistence type="predicted"/>
<evidence type="ECO:0000313" key="13">
    <source>
        <dbReference type="EMBL" id="KAJ1524410.1"/>
    </source>
</evidence>
<dbReference type="SUPFAM" id="SSF55486">
    <property type="entry name" value="Metalloproteases ('zincins'), catalytic domain"/>
    <property type="match status" value="1"/>
</dbReference>
<keyword evidence="6 10" id="KW-0482">Metalloprotease</keyword>
<evidence type="ECO:0000256" key="5">
    <source>
        <dbReference type="ARBA" id="ARBA00022833"/>
    </source>
</evidence>
<feature type="domain" description="Peptidase M12A" evidence="12">
    <location>
        <begin position="91"/>
        <end position="292"/>
    </location>
</feature>
<dbReference type="FunFam" id="3.40.390.10:FF:000015">
    <property type="entry name" value="Meprin A subunit"/>
    <property type="match status" value="1"/>
</dbReference>
<feature type="binding site" evidence="10">
    <location>
        <position position="194"/>
    </location>
    <ligand>
        <name>Zn(2+)</name>
        <dbReference type="ChEBI" id="CHEBI:29105"/>
        <note>catalytic</note>
    </ligand>
</feature>
<evidence type="ECO:0000256" key="10">
    <source>
        <dbReference type="PROSITE-ProRule" id="PRU01211"/>
    </source>
</evidence>
<evidence type="ECO:0000256" key="7">
    <source>
        <dbReference type="ARBA" id="ARBA00023145"/>
    </source>
</evidence>
<dbReference type="CDD" id="cd04280">
    <property type="entry name" value="ZnMc_astacin_like"/>
    <property type="match status" value="1"/>
</dbReference>
<dbReference type="GO" id="GO:0006508">
    <property type="term" value="P:proteolysis"/>
    <property type="evidence" value="ECO:0007669"/>
    <property type="project" value="UniProtKB-KW"/>
</dbReference>
<evidence type="ECO:0000256" key="9">
    <source>
        <dbReference type="ARBA" id="ARBA00023180"/>
    </source>
</evidence>
<keyword evidence="7" id="KW-0865">Zymogen</keyword>
<keyword evidence="2 10" id="KW-0479">Metal-binding</keyword>
<evidence type="ECO:0000256" key="2">
    <source>
        <dbReference type="ARBA" id="ARBA00022723"/>
    </source>
</evidence>
<sequence>MAVAAATLALLLGLALPEWSPLTPAPVDGYPVPAEANAFWKMVTSLGATIYGEPNEATGELLKLYKPESGVNPEELGEYTQGDILFTNKGNALSRNGLKAASARWPGAVVPFEISYGFSPSDRQMILNAMEEYHKHTCIRFVPRRGTDYDYLYITNGNSGCWSSVGRVGGRQEVNLQSPGCLTKIGTPMHELMHAMGFMHEQNRWERDDYVTINWQHIQSGRNNNFDKADASMTDGQGVNYDYRSVMHYSAKAFSRDGSDTITPRGYSGDLGQRDGFSAGDIKKLQSMYKCVGGKTMLQD</sequence>
<protein>
    <recommendedName>
        <fullName evidence="11">Metalloendopeptidase</fullName>
        <ecNumber evidence="11">3.4.24.-</ecNumber>
    </recommendedName>
</protein>
<dbReference type="EMBL" id="JAPTSV010000009">
    <property type="protein sequence ID" value="KAJ1524410.1"/>
    <property type="molecule type" value="Genomic_DNA"/>
</dbReference>
<dbReference type="GO" id="GO:0008270">
    <property type="term" value="F:zinc ion binding"/>
    <property type="evidence" value="ECO:0007669"/>
    <property type="project" value="UniProtKB-UniRule"/>
</dbReference>
<keyword evidence="4 10" id="KW-0378">Hydrolase</keyword>
<dbReference type="InterPro" id="IPR001506">
    <property type="entry name" value="Peptidase_M12A"/>
</dbReference>
<comment type="cofactor">
    <cofactor evidence="10 11">
        <name>Zn(2+)</name>
        <dbReference type="ChEBI" id="CHEBI:29105"/>
    </cofactor>
    <text evidence="10 11">Binds 1 zinc ion per subunit.</text>
</comment>